<sequence length="86" mass="9454">MSQSHNRNAAITKSRVASKTELKMLSSSSSRKSCFIGTAAVLQCSENILGTWFWCCGYHIPTVIVKTSVFLFHELAAAVAIKMDWG</sequence>
<evidence type="ECO:0000313" key="2">
    <source>
        <dbReference type="Proteomes" id="UP001060215"/>
    </source>
</evidence>
<gene>
    <name evidence="1" type="ORF">LOK49_LG06G03389</name>
</gene>
<reference evidence="1 2" key="1">
    <citation type="journal article" date="2022" name="Plant J.">
        <title>Chromosome-level genome of Camellia lanceoleosa provides a valuable resource for understanding genome evolution and self-incompatibility.</title>
        <authorList>
            <person name="Gong W."/>
            <person name="Xiao S."/>
            <person name="Wang L."/>
            <person name="Liao Z."/>
            <person name="Chang Y."/>
            <person name="Mo W."/>
            <person name="Hu G."/>
            <person name="Li W."/>
            <person name="Zhao G."/>
            <person name="Zhu H."/>
            <person name="Hu X."/>
            <person name="Ji K."/>
            <person name="Xiang X."/>
            <person name="Song Q."/>
            <person name="Yuan D."/>
            <person name="Jin S."/>
            <person name="Zhang L."/>
        </authorList>
    </citation>
    <scope>NUCLEOTIDE SEQUENCE [LARGE SCALE GENOMIC DNA]</scope>
    <source>
        <strain evidence="1">SQ_2022a</strain>
    </source>
</reference>
<dbReference type="EMBL" id="CM045762">
    <property type="protein sequence ID" value="KAI8011047.1"/>
    <property type="molecule type" value="Genomic_DNA"/>
</dbReference>
<protein>
    <submittedName>
        <fullName evidence="1">Uncharacterized protein</fullName>
    </submittedName>
</protein>
<organism evidence="1 2">
    <name type="scientific">Camellia lanceoleosa</name>
    <dbReference type="NCBI Taxonomy" id="1840588"/>
    <lineage>
        <taxon>Eukaryota</taxon>
        <taxon>Viridiplantae</taxon>
        <taxon>Streptophyta</taxon>
        <taxon>Embryophyta</taxon>
        <taxon>Tracheophyta</taxon>
        <taxon>Spermatophyta</taxon>
        <taxon>Magnoliopsida</taxon>
        <taxon>eudicotyledons</taxon>
        <taxon>Gunneridae</taxon>
        <taxon>Pentapetalae</taxon>
        <taxon>asterids</taxon>
        <taxon>Ericales</taxon>
        <taxon>Theaceae</taxon>
        <taxon>Camellia</taxon>
    </lineage>
</organism>
<keyword evidence="2" id="KW-1185">Reference proteome</keyword>
<evidence type="ECO:0000313" key="1">
    <source>
        <dbReference type="EMBL" id="KAI8011047.1"/>
    </source>
</evidence>
<proteinExistence type="predicted"/>
<comment type="caution">
    <text evidence="1">The sequence shown here is derived from an EMBL/GenBank/DDBJ whole genome shotgun (WGS) entry which is preliminary data.</text>
</comment>
<accession>A0ACC0HDV0</accession>
<name>A0ACC0HDV0_9ERIC</name>
<dbReference type="Proteomes" id="UP001060215">
    <property type="component" value="Chromosome 5"/>
</dbReference>